<dbReference type="InterPro" id="IPR000073">
    <property type="entry name" value="AB_hydrolase_1"/>
</dbReference>
<keyword evidence="3" id="KW-1185">Reference proteome</keyword>
<dbReference type="SUPFAM" id="SSF53474">
    <property type="entry name" value="alpha/beta-Hydrolases"/>
    <property type="match status" value="1"/>
</dbReference>
<dbReference type="OrthoDB" id="3466836at2759"/>
<dbReference type="Gene3D" id="3.40.50.1820">
    <property type="entry name" value="alpha/beta hydrolase"/>
    <property type="match status" value="1"/>
</dbReference>
<dbReference type="RefSeq" id="XP_024731860.1">
    <property type="nucleotide sequence ID" value="XM_024875560.1"/>
</dbReference>
<dbReference type="AlphaFoldDB" id="A0A2J6SW11"/>
<evidence type="ECO:0000313" key="2">
    <source>
        <dbReference type="EMBL" id="PMD54956.1"/>
    </source>
</evidence>
<accession>A0A2J6SW11</accession>
<dbReference type="GeneID" id="36583640"/>
<organism evidence="2 3">
    <name type="scientific">Hyaloscypha bicolor E</name>
    <dbReference type="NCBI Taxonomy" id="1095630"/>
    <lineage>
        <taxon>Eukaryota</taxon>
        <taxon>Fungi</taxon>
        <taxon>Dikarya</taxon>
        <taxon>Ascomycota</taxon>
        <taxon>Pezizomycotina</taxon>
        <taxon>Leotiomycetes</taxon>
        <taxon>Helotiales</taxon>
        <taxon>Hyaloscyphaceae</taxon>
        <taxon>Hyaloscypha</taxon>
        <taxon>Hyaloscypha bicolor</taxon>
    </lineage>
</organism>
<proteinExistence type="predicted"/>
<dbReference type="InParanoid" id="A0A2J6SW11"/>
<evidence type="ECO:0000259" key="1">
    <source>
        <dbReference type="Pfam" id="PF12697"/>
    </source>
</evidence>
<dbReference type="InterPro" id="IPR029058">
    <property type="entry name" value="AB_hydrolase_fold"/>
</dbReference>
<dbReference type="Pfam" id="PF12697">
    <property type="entry name" value="Abhydrolase_6"/>
    <property type="match status" value="1"/>
</dbReference>
<reference evidence="2 3" key="1">
    <citation type="submission" date="2016-04" db="EMBL/GenBank/DDBJ databases">
        <title>A degradative enzymes factory behind the ericoid mycorrhizal symbiosis.</title>
        <authorList>
            <consortium name="DOE Joint Genome Institute"/>
            <person name="Martino E."/>
            <person name="Morin E."/>
            <person name="Grelet G."/>
            <person name="Kuo A."/>
            <person name="Kohler A."/>
            <person name="Daghino S."/>
            <person name="Barry K."/>
            <person name="Choi C."/>
            <person name="Cichocki N."/>
            <person name="Clum A."/>
            <person name="Copeland A."/>
            <person name="Hainaut M."/>
            <person name="Haridas S."/>
            <person name="Labutti K."/>
            <person name="Lindquist E."/>
            <person name="Lipzen A."/>
            <person name="Khouja H.-R."/>
            <person name="Murat C."/>
            <person name="Ohm R."/>
            <person name="Olson A."/>
            <person name="Spatafora J."/>
            <person name="Veneault-Fourrey C."/>
            <person name="Henrissat B."/>
            <person name="Grigoriev I."/>
            <person name="Martin F."/>
            <person name="Perotto S."/>
        </authorList>
    </citation>
    <scope>NUCLEOTIDE SEQUENCE [LARGE SCALE GENOMIC DNA]</scope>
    <source>
        <strain evidence="2 3">E</strain>
    </source>
</reference>
<dbReference type="Proteomes" id="UP000235371">
    <property type="component" value="Unassembled WGS sequence"/>
</dbReference>
<dbReference type="EMBL" id="KZ613856">
    <property type="protein sequence ID" value="PMD54956.1"/>
    <property type="molecule type" value="Genomic_DNA"/>
</dbReference>
<sequence>MDHLLIPLNRQPPVRLSCTFIPCTSRLAPANTLTIFLSGMDNPQKWWFPTISCLSDLQGLTTPMLTYDRPGCGTTIDRNPDVEIPGRPRGHGRDLLDAAHDLRELVLAIGKLKLGIEEKDIGKLKIVFVASSIGVAIARLYAAEYPKTVSGFLILDSAIANSDTVSIFPDPDAPSFDEGKLPPGLTASMCRDARKKIGKVYHMMGPTKEGLWRGTISSLLPYADRPMLEGPTEGAPYVTVVEHDMEIFPKMVEKGLNVPERLTRLYFNPCWHEYNLGLAKLTKQHLSKGPLEAKGSGHIIHRDDPKLVAQELAEILDKLSLQGMASHI</sequence>
<gene>
    <name evidence="2" type="ORF">K444DRAFT_538658</name>
</gene>
<name>A0A2J6SW11_9HELO</name>
<feature type="domain" description="AB hydrolase-1" evidence="1">
    <location>
        <begin position="35"/>
        <end position="310"/>
    </location>
</feature>
<protein>
    <recommendedName>
        <fullName evidence="1">AB hydrolase-1 domain-containing protein</fullName>
    </recommendedName>
</protein>
<evidence type="ECO:0000313" key="3">
    <source>
        <dbReference type="Proteomes" id="UP000235371"/>
    </source>
</evidence>